<feature type="signal peptide" evidence="2">
    <location>
        <begin position="1"/>
        <end position="28"/>
    </location>
</feature>
<evidence type="ECO:0000313" key="6">
    <source>
        <dbReference type="Proteomes" id="UP001356170"/>
    </source>
</evidence>
<feature type="transmembrane region" description="Helical" evidence="1">
    <location>
        <begin position="363"/>
        <end position="380"/>
    </location>
</feature>
<dbReference type="InterPro" id="IPR025178">
    <property type="entry name" value="Lnb_N"/>
</dbReference>
<evidence type="ECO:0000313" key="5">
    <source>
        <dbReference type="EMBL" id="MEF2156487.1"/>
    </source>
</evidence>
<feature type="chain" id="PRO_5045058316" evidence="2">
    <location>
        <begin position="29"/>
        <end position="410"/>
    </location>
</feature>
<sequence length="410" mass="46583">MTDCLLRRLTTWVVCCCLGLLLTANAMAAEPIAADSPTQRLAAAPSAAPRIGVMTMRPGNIFWERFGHDALVVQDPVTGESLNYNFGFFDPTAPDFVSRFARGEMRYQLAVLTTEQDLSVYRAEGRGVQMQWLNLSPERARELDQALRLNAQPQNAFYDYRYFTDNCATRVRDAVDRAFGGALRSQLESRSQGLTYRTEAVRLADDALWMRYLFDLGLGPQADRPMSRWEESFVPGRLATALADLQVDGKPVVAGTQTLLEHQLRPDATDPNFQWLYWLLVGAVVGAMLLWLRRRTPRGFGITATVIWLLFSLFGATLLYLWLFTAHNFAFANRNLWLMNPLALLPMLAWWRRNPRLLQVSSLLVHVILPVVAVFEFWSLLPQRNAHWIALLLPIHVALYLACRPVQWGK</sequence>
<reference evidence="5 6" key="1">
    <citation type="submission" date="2024-01" db="EMBL/GenBank/DDBJ databases">
        <title>Novel species of the genus Luteimonas isolated from rivers.</title>
        <authorList>
            <person name="Lu H."/>
        </authorList>
    </citation>
    <scope>NUCLEOTIDE SEQUENCE [LARGE SCALE GENOMIC DNA]</scope>
    <source>
        <strain evidence="5 6">FXH3W</strain>
    </source>
</reference>
<feature type="transmembrane region" description="Helical" evidence="1">
    <location>
        <begin position="299"/>
        <end position="323"/>
    </location>
</feature>
<dbReference type="RefSeq" id="WP_331704266.1">
    <property type="nucleotide sequence ID" value="NZ_JAZHBO010000002.1"/>
</dbReference>
<organism evidence="5 6">
    <name type="scientific">Aquilutibacter rugosus</name>
    <dbReference type="NCBI Taxonomy" id="3115820"/>
    <lineage>
        <taxon>Bacteria</taxon>
        <taxon>Pseudomonadati</taxon>
        <taxon>Pseudomonadota</taxon>
        <taxon>Gammaproteobacteria</taxon>
        <taxon>Lysobacterales</taxon>
        <taxon>Lysobacteraceae</taxon>
        <taxon>Aquilutibacter</taxon>
    </lineage>
</organism>
<keyword evidence="6" id="KW-1185">Reference proteome</keyword>
<feature type="transmembrane region" description="Helical" evidence="1">
    <location>
        <begin position="386"/>
        <end position="403"/>
    </location>
</feature>
<feature type="domain" description="Lnb N-terminal periplasmic" evidence="3">
    <location>
        <begin position="53"/>
        <end position="181"/>
    </location>
</feature>
<protein>
    <submittedName>
        <fullName evidence="5">DUF4105 domain-containing protein</fullName>
    </submittedName>
</protein>
<gene>
    <name evidence="5" type="ORF">V3390_09675</name>
</gene>
<evidence type="ECO:0000259" key="4">
    <source>
        <dbReference type="Pfam" id="PF25221"/>
    </source>
</evidence>
<keyword evidence="1" id="KW-1133">Transmembrane helix</keyword>
<dbReference type="Pfam" id="PF25221">
    <property type="entry name" value="5TMH_Lnb"/>
    <property type="match status" value="1"/>
</dbReference>
<proteinExistence type="predicted"/>
<dbReference type="Pfam" id="PF13387">
    <property type="entry name" value="Lnb_N"/>
    <property type="match status" value="1"/>
</dbReference>
<accession>A0ABU7V3T2</accession>
<dbReference type="EMBL" id="JAZHBO010000002">
    <property type="protein sequence ID" value="MEF2156487.1"/>
    <property type="molecule type" value="Genomic_DNA"/>
</dbReference>
<keyword evidence="1" id="KW-0472">Membrane</keyword>
<keyword evidence="2" id="KW-0732">Signal</keyword>
<evidence type="ECO:0000256" key="1">
    <source>
        <dbReference type="SAM" id="Phobius"/>
    </source>
</evidence>
<keyword evidence="1" id="KW-0812">Transmembrane</keyword>
<name>A0ABU7V3T2_9GAMM</name>
<evidence type="ECO:0000256" key="2">
    <source>
        <dbReference type="SAM" id="SignalP"/>
    </source>
</evidence>
<dbReference type="Proteomes" id="UP001356170">
    <property type="component" value="Unassembled WGS sequence"/>
</dbReference>
<feature type="transmembrane region" description="Helical" evidence="1">
    <location>
        <begin position="275"/>
        <end position="292"/>
    </location>
</feature>
<dbReference type="InterPro" id="IPR057436">
    <property type="entry name" value="5TMH_Lnb"/>
</dbReference>
<evidence type="ECO:0000259" key="3">
    <source>
        <dbReference type="Pfam" id="PF13387"/>
    </source>
</evidence>
<comment type="caution">
    <text evidence="5">The sequence shown here is derived from an EMBL/GenBank/DDBJ whole genome shotgun (WGS) entry which is preliminary data.</text>
</comment>
<feature type="domain" description="Lnb-like transmembrane" evidence="4">
    <location>
        <begin position="277"/>
        <end position="392"/>
    </location>
</feature>